<evidence type="ECO:0000313" key="1">
    <source>
        <dbReference type="EMBL" id="PUB12362.1"/>
    </source>
</evidence>
<dbReference type="EMBL" id="QBUD01000010">
    <property type="protein sequence ID" value="PUB12362.1"/>
    <property type="molecule type" value="Genomic_DNA"/>
</dbReference>
<feature type="non-terminal residue" evidence="1">
    <location>
        <position position="1"/>
    </location>
</feature>
<name>A0A2T6KBX3_9RHOB</name>
<gene>
    <name evidence="1" type="ORF">C8N45_1101</name>
</gene>
<reference evidence="1 2" key="1">
    <citation type="submission" date="2018-04" db="EMBL/GenBank/DDBJ databases">
        <title>Genomic Encyclopedia of Archaeal and Bacterial Type Strains, Phase II (KMG-II): from individual species to whole genera.</title>
        <authorList>
            <person name="Goeker M."/>
        </authorList>
    </citation>
    <scope>NUCLEOTIDE SEQUENCE [LARGE SCALE GENOMIC DNA]</scope>
    <source>
        <strain evidence="1 2">DSM 29955</strain>
    </source>
</reference>
<keyword evidence="2" id="KW-1185">Reference proteome</keyword>
<organism evidence="1 2">
    <name type="scientific">Yoonia sediminilitoris</name>
    <dbReference type="NCBI Taxonomy" id="1286148"/>
    <lineage>
        <taxon>Bacteria</taxon>
        <taxon>Pseudomonadati</taxon>
        <taxon>Pseudomonadota</taxon>
        <taxon>Alphaproteobacteria</taxon>
        <taxon>Rhodobacterales</taxon>
        <taxon>Paracoccaceae</taxon>
        <taxon>Yoonia</taxon>
    </lineage>
</organism>
<comment type="caution">
    <text evidence="1">The sequence shown here is derived from an EMBL/GenBank/DDBJ whole genome shotgun (WGS) entry which is preliminary data.</text>
</comment>
<accession>A0A2T6KBX3</accession>
<evidence type="ECO:0000313" key="2">
    <source>
        <dbReference type="Proteomes" id="UP000244523"/>
    </source>
</evidence>
<dbReference type="AlphaFoldDB" id="A0A2T6KBX3"/>
<proteinExistence type="predicted"/>
<protein>
    <submittedName>
        <fullName evidence="1">Uncharacterized protein</fullName>
    </submittedName>
</protein>
<sequence>CSVVVKCPASNAPENDADNVTNTIKMARISTIEIGLNGVHVELQVIR</sequence>
<dbReference type="Proteomes" id="UP000244523">
    <property type="component" value="Unassembled WGS sequence"/>
</dbReference>